<keyword evidence="2" id="KW-0732">Signal</keyword>
<feature type="compositionally biased region" description="Low complexity" evidence="1">
    <location>
        <begin position="74"/>
        <end position="89"/>
    </location>
</feature>
<feature type="chain" id="PRO_5034678853" evidence="2">
    <location>
        <begin position="19"/>
        <end position="136"/>
    </location>
</feature>
<evidence type="ECO:0000256" key="2">
    <source>
        <dbReference type="SAM" id="SignalP"/>
    </source>
</evidence>
<sequence>MLVSSFFLALGASAIAHAHGIRVERSENRLIKGPASPDGASSSSMEPVWHAKQQGGGLVKLDFHRLIQRRDTSSADTGTSADATSTATKDSSVLRVINNRNLNVYLKYGIIDKHDLNFHGTRRLLLQHDSQEQHHL</sequence>
<comment type="caution">
    <text evidence="3">The sequence shown here is derived from an EMBL/GenBank/DDBJ whole genome shotgun (WGS) entry which is preliminary data.</text>
</comment>
<feature type="region of interest" description="Disordered" evidence="1">
    <location>
        <begin position="29"/>
        <end position="49"/>
    </location>
</feature>
<proteinExistence type="predicted"/>
<evidence type="ECO:0000313" key="3">
    <source>
        <dbReference type="EMBL" id="KAF5261343.1"/>
    </source>
</evidence>
<accession>A0A8H5A9M8</accession>
<dbReference type="EMBL" id="JAAFOW010001296">
    <property type="protein sequence ID" value="KAF5261343.1"/>
    <property type="molecule type" value="Genomic_DNA"/>
</dbReference>
<evidence type="ECO:0000256" key="1">
    <source>
        <dbReference type="SAM" id="MobiDB-lite"/>
    </source>
</evidence>
<feature type="region of interest" description="Disordered" evidence="1">
    <location>
        <begin position="70"/>
        <end position="89"/>
    </location>
</feature>
<feature type="compositionally biased region" description="Low complexity" evidence="1">
    <location>
        <begin position="33"/>
        <end position="44"/>
    </location>
</feature>
<protein>
    <submittedName>
        <fullName evidence="3">Uncharacterized protein</fullName>
    </submittedName>
</protein>
<feature type="signal peptide" evidence="2">
    <location>
        <begin position="1"/>
        <end position="18"/>
    </location>
</feature>
<reference evidence="3" key="1">
    <citation type="submission" date="2020-02" db="EMBL/GenBank/DDBJ databases">
        <title>Identification and distribution of gene clusters putatively required for synthesis of sphingolipid metabolism inhibitors in phylogenetically diverse species of the filamentous fungus Fusarium.</title>
        <authorList>
            <person name="Kim H.-S."/>
            <person name="Busman M."/>
            <person name="Brown D.W."/>
            <person name="Divon H."/>
            <person name="Uhlig S."/>
            <person name="Proctor R.H."/>
        </authorList>
    </citation>
    <scope>NUCLEOTIDE SEQUENCE [LARGE SCALE GENOMIC DNA]</scope>
    <source>
        <strain evidence="3">NRRL 39464</strain>
    </source>
</reference>
<dbReference type="Proteomes" id="UP000558688">
    <property type="component" value="Unassembled WGS sequence"/>
</dbReference>
<organism evidence="3 4">
    <name type="scientific">Fusarium oxysporum</name>
    <name type="common">Fusarium vascular wilt</name>
    <dbReference type="NCBI Taxonomy" id="5507"/>
    <lineage>
        <taxon>Eukaryota</taxon>
        <taxon>Fungi</taxon>
        <taxon>Dikarya</taxon>
        <taxon>Ascomycota</taxon>
        <taxon>Pezizomycotina</taxon>
        <taxon>Sordariomycetes</taxon>
        <taxon>Hypocreomycetidae</taxon>
        <taxon>Hypocreales</taxon>
        <taxon>Nectriaceae</taxon>
        <taxon>Fusarium</taxon>
        <taxon>Fusarium oxysporum species complex</taxon>
    </lineage>
</organism>
<evidence type="ECO:0000313" key="4">
    <source>
        <dbReference type="Proteomes" id="UP000558688"/>
    </source>
</evidence>
<dbReference type="AlphaFoldDB" id="A0A8H5A9M8"/>
<name>A0A8H5A9M8_FUSOX</name>
<gene>
    <name evidence="3" type="ORF">FOXYS1_7973</name>
</gene>